<keyword evidence="2" id="KW-1185">Reference proteome</keyword>
<sequence length="70" mass="7551">MTMGLTLNLDLNTNDLDALFTLVDRSEAAAAAAAPHDPREQSRIIDVLAEIKSQIAIQKKTSNAISDVED</sequence>
<protein>
    <submittedName>
        <fullName evidence="1">Uncharacterized protein</fullName>
    </submittedName>
</protein>
<dbReference type="AlphaFoldDB" id="A0A2T5PHU4"/>
<dbReference type="Proteomes" id="UP000244052">
    <property type="component" value="Unassembled WGS sequence"/>
</dbReference>
<comment type="caution">
    <text evidence="1">The sequence shown here is derived from an EMBL/GenBank/DDBJ whole genome shotgun (WGS) entry which is preliminary data.</text>
</comment>
<name>A0A2T5PHU4_ECTOL</name>
<evidence type="ECO:0000313" key="1">
    <source>
        <dbReference type="EMBL" id="PTU77316.1"/>
    </source>
</evidence>
<proteinExistence type="predicted"/>
<evidence type="ECO:0000313" key="2">
    <source>
        <dbReference type="Proteomes" id="UP000244052"/>
    </source>
</evidence>
<organism evidence="1 2">
    <name type="scientific">Ectopseudomonas oleovorans</name>
    <name type="common">Pseudomonas oleovorans</name>
    <dbReference type="NCBI Taxonomy" id="301"/>
    <lineage>
        <taxon>Bacteria</taxon>
        <taxon>Pseudomonadati</taxon>
        <taxon>Pseudomonadota</taxon>
        <taxon>Gammaproteobacteria</taxon>
        <taxon>Pseudomonadales</taxon>
        <taxon>Pseudomonadaceae</taxon>
        <taxon>Ectopseudomonas</taxon>
    </lineage>
</organism>
<gene>
    <name evidence="1" type="ORF">DBO86_20250</name>
</gene>
<accession>A0A2T5PHU4</accession>
<reference evidence="1 2" key="1">
    <citation type="submission" date="2018-04" db="EMBL/GenBank/DDBJ databases">
        <title>Pseudomonas sp. nov., isolated from mangrove soil.</title>
        <authorList>
            <person name="Chen C."/>
        </authorList>
    </citation>
    <scope>NUCLEOTIDE SEQUENCE [LARGE SCALE GENOMIC DNA]</scope>
    <source>
        <strain evidence="1 2">JCM 14246</strain>
    </source>
</reference>
<dbReference type="RefSeq" id="WP_108234658.1">
    <property type="nucleotide sequence ID" value="NZ_QASO01000119.1"/>
</dbReference>
<dbReference type="EMBL" id="QASO01000119">
    <property type="protein sequence ID" value="PTU77316.1"/>
    <property type="molecule type" value="Genomic_DNA"/>
</dbReference>